<accession>A0A167FHJ9</accession>
<name>A0A167FHJ9_CALVF</name>
<dbReference type="EMBL" id="KV417393">
    <property type="protein sequence ID" value="KZO89495.1"/>
    <property type="molecule type" value="Genomic_DNA"/>
</dbReference>
<feature type="region of interest" description="Disordered" evidence="1">
    <location>
        <begin position="1"/>
        <end position="21"/>
    </location>
</feature>
<evidence type="ECO:0000256" key="1">
    <source>
        <dbReference type="SAM" id="MobiDB-lite"/>
    </source>
</evidence>
<proteinExistence type="predicted"/>
<sequence>MVREDASPAEKEQNQKSHDKAAVAEVLADAVEGEEGEDRTVVDEAGELSIIYFFSRTQIPLSFSPSASVSRASAVHAFDRKAGLQIIVSPRGVSSYGFVCKRSSSSHFTAGGASFFPTRRLALFTSPAITKQCTLTALSSASDSDSSLTLGFRAP</sequence>
<dbReference type="AlphaFoldDB" id="A0A167FHJ9"/>
<keyword evidence="3" id="KW-1185">Reference proteome</keyword>
<reference evidence="2 3" key="1">
    <citation type="journal article" date="2016" name="Mol. Biol. Evol.">
        <title>Comparative Genomics of Early-Diverging Mushroom-Forming Fungi Provides Insights into the Origins of Lignocellulose Decay Capabilities.</title>
        <authorList>
            <person name="Nagy L.G."/>
            <person name="Riley R."/>
            <person name="Tritt A."/>
            <person name="Adam C."/>
            <person name="Daum C."/>
            <person name="Floudas D."/>
            <person name="Sun H."/>
            <person name="Yadav J.S."/>
            <person name="Pangilinan J."/>
            <person name="Larsson K.H."/>
            <person name="Matsuura K."/>
            <person name="Barry K."/>
            <person name="Labutti K."/>
            <person name="Kuo R."/>
            <person name="Ohm R.A."/>
            <person name="Bhattacharya S.S."/>
            <person name="Shirouzu T."/>
            <person name="Yoshinaga Y."/>
            <person name="Martin F.M."/>
            <person name="Grigoriev I.V."/>
            <person name="Hibbett D.S."/>
        </authorList>
    </citation>
    <scope>NUCLEOTIDE SEQUENCE [LARGE SCALE GENOMIC DNA]</scope>
    <source>
        <strain evidence="2 3">TUFC12733</strain>
    </source>
</reference>
<gene>
    <name evidence="2" type="ORF">CALVIDRAFT_569871</name>
</gene>
<organism evidence="2 3">
    <name type="scientific">Calocera viscosa (strain TUFC12733)</name>
    <dbReference type="NCBI Taxonomy" id="1330018"/>
    <lineage>
        <taxon>Eukaryota</taxon>
        <taxon>Fungi</taxon>
        <taxon>Dikarya</taxon>
        <taxon>Basidiomycota</taxon>
        <taxon>Agaricomycotina</taxon>
        <taxon>Dacrymycetes</taxon>
        <taxon>Dacrymycetales</taxon>
        <taxon>Dacrymycetaceae</taxon>
        <taxon>Calocera</taxon>
    </lineage>
</organism>
<protein>
    <submittedName>
        <fullName evidence="2">Uncharacterized protein</fullName>
    </submittedName>
</protein>
<evidence type="ECO:0000313" key="2">
    <source>
        <dbReference type="EMBL" id="KZO89495.1"/>
    </source>
</evidence>
<dbReference type="Proteomes" id="UP000076738">
    <property type="component" value="Unassembled WGS sequence"/>
</dbReference>
<evidence type="ECO:0000313" key="3">
    <source>
        <dbReference type="Proteomes" id="UP000076738"/>
    </source>
</evidence>